<feature type="transmembrane region" description="Helical" evidence="1">
    <location>
        <begin position="83"/>
        <end position="103"/>
    </location>
</feature>
<evidence type="ECO:0000256" key="1">
    <source>
        <dbReference type="SAM" id="Phobius"/>
    </source>
</evidence>
<evidence type="ECO:0000313" key="3">
    <source>
        <dbReference type="Proteomes" id="UP000245391"/>
    </source>
</evidence>
<gene>
    <name evidence="2" type="ORF">DF947_01625</name>
</gene>
<organism evidence="2 3">
    <name type="scientific">Pedobacter paludis</name>
    <dbReference type="NCBI Taxonomy" id="2203212"/>
    <lineage>
        <taxon>Bacteria</taxon>
        <taxon>Pseudomonadati</taxon>
        <taxon>Bacteroidota</taxon>
        <taxon>Sphingobacteriia</taxon>
        <taxon>Sphingobacteriales</taxon>
        <taxon>Sphingobacteriaceae</taxon>
        <taxon>Pedobacter</taxon>
    </lineage>
</organism>
<keyword evidence="3" id="KW-1185">Reference proteome</keyword>
<keyword evidence="1" id="KW-0472">Membrane</keyword>
<evidence type="ECO:0000313" key="2">
    <source>
        <dbReference type="EMBL" id="PWS33352.1"/>
    </source>
</evidence>
<sequence>MKYITSAEERLKVIVTLSQAFAQNKSVLQLTGTGANQNQRRFYLMDYAISEALEYGKVVSDDSGNAYAIIIFKDRKRFSFSSLLRNLKFIFRVIGLLKVPAVLYKEKFIADTHKAHFGISALYYVWFIGVLGNAQGRDMARFSCRN</sequence>
<dbReference type="OrthoDB" id="1452841at2"/>
<feature type="transmembrane region" description="Helical" evidence="1">
    <location>
        <begin position="115"/>
        <end position="134"/>
    </location>
</feature>
<dbReference type="AlphaFoldDB" id="A0A317F463"/>
<reference evidence="3" key="1">
    <citation type="submission" date="2018-05" db="EMBL/GenBank/DDBJ databases">
        <title>Pedobacter paludis sp. nov., isolated from wetland soil.</title>
        <authorList>
            <person name="Zhang Y."/>
        </authorList>
    </citation>
    <scope>NUCLEOTIDE SEQUENCE [LARGE SCALE GENOMIC DNA]</scope>
    <source>
        <strain evidence="3">R-8</strain>
    </source>
</reference>
<dbReference type="RefSeq" id="WP_109927939.1">
    <property type="nucleotide sequence ID" value="NZ_QGNY01000001.1"/>
</dbReference>
<proteinExistence type="predicted"/>
<dbReference type="EMBL" id="QGNY01000001">
    <property type="protein sequence ID" value="PWS33352.1"/>
    <property type="molecule type" value="Genomic_DNA"/>
</dbReference>
<keyword evidence="1" id="KW-0812">Transmembrane</keyword>
<comment type="caution">
    <text evidence="2">The sequence shown here is derived from an EMBL/GenBank/DDBJ whole genome shotgun (WGS) entry which is preliminary data.</text>
</comment>
<keyword evidence="1" id="KW-1133">Transmembrane helix</keyword>
<dbReference type="Proteomes" id="UP000245391">
    <property type="component" value="Unassembled WGS sequence"/>
</dbReference>
<name>A0A317F463_9SPHI</name>
<accession>A0A317F463</accession>
<protein>
    <submittedName>
        <fullName evidence="2">Uncharacterized protein</fullName>
    </submittedName>
</protein>